<sequence length="139" mass="16049">MTLLDFLEQNFDVPKNIYESVKSISHKTDGEFSFKNSYTIKKSSSEYINEVSIQKNIANKAKKPMPGYPELLSELRKTSPEAVIAMRFLDSQDWDGRVFFSEKQILKGVILGKKTNKTWETPPNWDGSKEMIEKYNSDN</sequence>
<organism evidence="1 2">
    <name type="scientific">Pseudomonas monsensis</name>
    <dbReference type="NCBI Taxonomy" id="2745509"/>
    <lineage>
        <taxon>Bacteria</taxon>
        <taxon>Pseudomonadati</taxon>
        <taxon>Pseudomonadota</taxon>
        <taxon>Gammaproteobacteria</taxon>
        <taxon>Pseudomonadales</taxon>
        <taxon>Pseudomonadaceae</taxon>
        <taxon>Pseudomonas</taxon>
    </lineage>
</organism>
<protein>
    <submittedName>
        <fullName evidence="1">Uncharacterized protein</fullName>
    </submittedName>
</protein>
<name>A0ABT3YPJ5_9PSED</name>
<comment type="caution">
    <text evidence="1">The sequence shown here is derived from an EMBL/GenBank/DDBJ whole genome shotgun (WGS) entry which is preliminary data.</text>
</comment>
<keyword evidence="2" id="KW-1185">Reference proteome</keyword>
<gene>
    <name evidence="1" type="ORF">NQF78_03705</name>
</gene>
<proteinExistence type="predicted"/>
<dbReference type="Proteomes" id="UP001207830">
    <property type="component" value="Unassembled WGS sequence"/>
</dbReference>
<dbReference type="EMBL" id="JANIGP010000001">
    <property type="protein sequence ID" value="MCY0107401.1"/>
    <property type="molecule type" value="Genomic_DNA"/>
</dbReference>
<reference evidence="1 2" key="1">
    <citation type="submission" date="2022-07" db="EMBL/GenBank/DDBJ databases">
        <title>Characterization of plant growth promoting rhizobacteria (PGPR) for use as bioinoculants in agriculture.</title>
        <authorList>
            <person name="Hassen A.I."/>
            <person name="Pierneef R."/>
        </authorList>
    </citation>
    <scope>NUCLEOTIDE SEQUENCE [LARGE SCALE GENOMIC DNA]</scope>
    <source>
        <strain evidence="1 2">SARCC-3054</strain>
    </source>
</reference>
<evidence type="ECO:0000313" key="1">
    <source>
        <dbReference type="EMBL" id="MCY0107401.1"/>
    </source>
</evidence>
<accession>A0ABT3YPJ5</accession>
<dbReference type="RefSeq" id="WP_186747330.1">
    <property type="nucleotide sequence ID" value="NZ_CP077087.1"/>
</dbReference>
<evidence type="ECO:0000313" key="2">
    <source>
        <dbReference type="Proteomes" id="UP001207830"/>
    </source>
</evidence>